<dbReference type="AlphaFoldDB" id="A0A0E9QLH4"/>
<evidence type="ECO:0000313" key="1">
    <source>
        <dbReference type="EMBL" id="JAH17220.1"/>
    </source>
</evidence>
<accession>A0A0E9QLH4</accession>
<sequence length="60" mass="6838">MLEVISNAWSFCCCPETGNRFFQTLPVKRNDDCACANFIEMVLCVWFDCCNNLVISVILP</sequence>
<dbReference type="EMBL" id="GBXM01091357">
    <property type="protein sequence ID" value="JAH17220.1"/>
    <property type="molecule type" value="Transcribed_RNA"/>
</dbReference>
<reference evidence="1" key="1">
    <citation type="submission" date="2014-11" db="EMBL/GenBank/DDBJ databases">
        <authorList>
            <person name="Amaro Gonzalez C."/>
        </authorList>
    </citation>
    <scope>NUCLEOTIDE SEQUENCE</scope>
</reference>
<organism evidence="1">
    <name type="scientific">Anguilla anguilla</name>
    <name type="common">European freshwater eel</name>
    <name type="synonym">Muraena anguilla</name>
    <dbReference type="NCBI Taxonomy" id="7936"/>
    <lineage>
        <taxon>Eukaryota</taxon>
        <taxon>Metazoa</taxon>
        <taxon>Chordata</taxon>
        <taxon>Craniata</taxon>
        <taxon>Vertebrata</taxon>
        <taxon>Euteleostomi</taxon>
        <taxon>Actinopterygii</taxon>
        <taxon>Neopterygii</taxon>
        <taxon>Teleostei</taxon>
        <taxon>Anguilliformes</taxon>
        <taxon>Anguillidae</taxon>
        <taxon>Anguilla</taxon>
    </lineage>
</organism>
<name>A0A0E9QLH4_ANGAN</name>
<reference evidence="1" key="2">
    <citation type="journal article" date="2015" name="Fish Shellfish Immunol.">
        <title>Early steps in the European eel (Anguilla anguilla)-Vibrio vulnificus interaction in the gills: Role of the RtxA13 toxin.</title>
        <authorList>
            <person name="Callol A."/>
            <person name="Pajuelo D."/>
            <person name="Ebbesson L."/>
            <person name="Teles M."/>
            <person name="MacKenzie S."/>
            <person name="Amaro C."/>
        </authorList>
    </citation>
    <scope>NUCLEOTIDE SEQUENCE</scope>
</reference>
<protein>
    <submittedName>
        <fullName evidence="1">Uncharacterized protein</fullName>
    </submittedName>
</protein>
<proteinExistence type="predicted"/>